<reference evidence="1" key="2">
    <citation type="submission" date="2020-09" db="EMBL/GenBank/DDBJ databases">
        <authorList>
            <person name="Sun Q."/>
            <person name="Ohkuma M."/>
        </authorList>
    </citation>
    <scope>NUCLEOTIDE SEQUENCE</scope>
    <source>
        <strain evidence="1">JCM 4714</strain>
    </source>
</reference>
<dbReference type="Proteomes" id="UP000655443">
    <property type="component" value="Unassembled WGS sequence"/>
</dbReference>
<proteinExistence type="predicted"/>
<accession>A0A918YU97</accession>
<comment type="caution">
    <text evidence="1">The sequence shown here is derived from an EMBL/GenBank/DDBJ whole genome shotgun (WGS) entry which is preliminary data.</text>
</comment>
<dbReference type="EMBL" id="BMVG01000064">
    <property type="protein sequence ID" value="GHE15509.1"/>
    <property type="molecule type" value="Genomic_DNA"/>
</dbReference>
<keyword evidence="2" id="KW-1185">Reference proteome</keyword>
<dbReference type="RefSeq" id="WP_229882496.1">
    <property type="nucleotide sequence ID" value="NZ_BMVG01000064.1"/>
</dbReference>
<name>A0A918YU97_9ACTN</name>
<evidence type="ECO:0000313" key="1">
    <source>
        <dbReference type="EMBL" id="GHE15509.1"/>
    </source>
</evidence>
<dbReference type="AlphaFoldDB" id="A0A918YU97"/>
<sequence>MERARDALAGIRSLGRVSIATRTLRRDRWWSFPLVTFPVPATCVVYATSAAPANRDYYADAYLSPFYSPCLSTHYGAVPGSHGAPHPGRL</sequence>
<protein>
    <submittedName>
        <fullName evidence="1">Uncharacterized protein</fullName>
    </submittedName>
</protein>
<reference evidence="1" key="1">
    <citation type="journal article" date="2014" name="Int. J. Syst. Evol. Microbiol.">
        <title>Complete genome sequence of Corynebacterium casei LMG S-19264T (=DSM 44701T), isolated from a smear-ripened cheese.</title>
        <authorList>
            <consortium name="US DOE Joint Genome Institute (JGI-PGF)"/>
            <person name="Walter F."/>
            <person name="Albersmeier A."/>
            <person name="Kalinowski J."/>
            <person name="Ruckert C."/>
        </authorList>
    </citation>
    <scope>NUCLEOTIDE SEQUENCE</scope>
    <source>
        <strain evidence="1">JCM 4714</strain>
    </source>
</reference>
<evidence type="ECO:0000313" key="2">
    <source>
        <dbReference type="Proteomes" id="UP000655443"/>
    </source>
</evidence>
<organism evidence="1 2">
    <name type="scientific">Streptomyces alanosinicus</name>
    <dbReference type="NCBI Taxonomy" id="68171"/>
    <lineage>
        <taxon>Bacteria</taxon>
        <taxon>Bacillati</taxon>
        <taxon>Actinomycetota</taxon>
        <taxon>Actinomycetes</taxon>
        <taxon>Kitasatosporales</taxon>
        <taxon>Streptomycetaceae</taxon>
        <taxon>Streptomyces</taxon>
    </lineage>
</organism>
<gene>
    <name evidence="1" type="ORF">GCM10010339_90380</name>
</gene>